<comment type="caution">
    <text evidence="1">The sequence shown here is derived from an EMBL/GenBank/DDBJ whole genome shotgun (WGS) entry which is preliminary data.</text>
</comment>
<dbReference type="EMBL" id="BARW01037748">
    <property type="protein sequence ID" value="GAJ17795.1"/>
    <property type="molecule type" value="Genomic_DNA"/>
</dbReference>
<evidence type="ECO:0000313" key="1">
    <source>
        <dbReference type="EMBL" id="GAJ17795.1"/>
    </source>
</evidence>
<proteinExistence type="predicted"/>
<sequence>IKESDTPWEIIPLDIASMSGSGWMTLPKINDFHAITTPIVVEGILAVKW</sequence>
<accession>X1VZ29</accession>
<organism evidence="1">
    <name type="scientific">marine sediment metagenome</name>
    <dbReference type="NCBI Taxonomy" id="412755"/>
    <lineage>
        <taxon>unclassified sequences</taxon>
        <taxon>metagenomes</taxon>
        <taxon>ecological metagenomes</taxon>
    </lineage>
</organism>
<feature type="non-terminal residue" evidence="1">
    <location>
        <position position="1"/>
    </location>
</feature>
<gene>
    <name evidence="1" type="ORF">S12H4_58184</name>
</gene>
<protein>
    <submittedName>
        <fullName evidence="1">Uncharacterized protein</fullName>
    </submittedName>
</protein>
<name>X1VZ29_9ZZZZ</name>
<reference evidence="1" key="1">
    <citation type="journal article" date="2014" name="Front. Microbiol.">
        <title>High frequency of phylogenetically diverse reductive dehalogenase-homologous genes in deep subseafloor sedimentary metagenomes.</title>
        <authorList>
            <person name="Kawai M."/>
            <person name="Futagami T."/>
            <person name="Toyoda A."/>
            <person name="Takaki Y."/>
            <person name="Nishi S."/>
            <person name="Hori S."/>
            <person name="Arai W."/>
            <person name="Tsubouchi T."/>
            <person name="Morono Y."/>
            <person name="Uchiyama I."/>
            <person name="Ito T."/>
            <person name="Fujiyama A."/>
            <person name="Inagaki F."/>
            <person name="Takami H."/>
        </authorList>
    </citation>
    <scope>NUCLEOTIDE SEQUENCE</scope>
    <source>
        <strain evidence="1">Expedition CK06-06</strain>
    </source>
</reference>
<dbReference type="AlphaFoldDB" id="X1VZ29"/>